<feature type="domain" description="Type ISP restriction-modification enzyme LLaBIII C-terminal specificity" evidence="1">
    <location>
        <begin position="169"/>
        <end position="341"/>
    </location>
</feature>
<name>A0ABY6C1X5_9ACTN</name>
<gene>
    <name evidence="2" type="ORF">N6Q81_28995</name>
</gene>
<evidence type="ECO:0000313" key="2">
    <source>
        <dbReference type="EMBL" id="UXI81802.1"/>
    </source>
</evidence>
<organism evidence="2 3">
    <name type="scientific">Streptomyces vinaceusdrappus</name>
    <dbReference type="NCBI Taxonomy" id="67376"/>
    <lineage>
        <taxon>Bacteria</taxon>
        <taxon>Bacillati</taxon>
        <taxon>Actinomycetota</taxon>
        <taxon>Actinomycetes</taxon>
        <taxon>Kitasatosporales</taxon>
        <taxon>Streptomycetaceae</taxon>
        <taxon>Streptomyces</taxon>
        <taxon>Streptomyces rochei group</taxon>
    </lineage>
</organism>
<keyword evidence="3" id="KW-1185">Reference proteome</keyword>
<evidence type="ECO:0000313" key="3">
    <source>
        <dbReference type="Proteomes" id="UP001064390"/>
    </source>
</evidence>
<proteinExistence type="predicted"/>
<protein>
    <recommendedName>
        <fullName evidence="1">Type ISP restriction-modification enzyme LLaBIII C-terminal specificity domain-containing protein</fullName>
    </recommendedName>
</protein>
<dbReference type="Proteomes" id="UP001064390">
    <property type="component" value="Chromosome"/>
</dbReference>
<dbReference type="Pfam" id="PF18135">
    <property type="entry name" value="Type_ISP_C"/>
    <property type="match status" value="1"/>
</dbReference>
<dbReference type="EMBL" id="CP104697">
    <property type="protein sequence ID" value="UXI81802.1"/>
    <property type="molecule type" value="Genomic_DNA"/>
</dbReference>
<reference evidence="2" key="1">
    <citation type="submission" date="2022-09" db="EMBL/GenBank/DDBJ databases">
        <title>Streptomyces vinaceusdrappus strain AC-40.</title>
        <authorList>
            <person name="Sedeek A.M."/>
            <person name="Salah I."/>
            <person name="Kamel H.L."/>
            <person name="Soltan M.A."/>
            <person name="Elsayed T.R."/>
        </authorList>
    </citation>
    <scope>NUCLEOTIDE SEQUENCE</scope>
    <source>
        <strain evidence="2">AC-40</strain>
    </source>
</reference>
<accession>A0ABY6C1X5</accession>
<sequence>MGHQPVSRWAALGRGHPFFPHVAQPLSVCVFVRRADHDATRPARIHYRALHGKRAEKFTQLRAVGLDDDGWWDAHARGTRPFTPAALSGWEEYLGLDALLPWGSLGFTTNRSWVTSPHPSVLQRRWAGLCGEQDPEAKALLFKETGDRRLDARVTCLLRYLSGVLGLDGVTVHDLAAYAVAVAGHTAFTEQFAEELLTPGVRLPLTRDPDLWSEAVRVGRAFLWAATYGEQGDPLDAPTAGEERVDFPPGDPRQVRYVTPIGSAVPNTLAYDEESGTLHVGPGTFTGVPPEVWNYEVGGMRIVKKWFGYRTASPTIRKTSPLDDIHVISWPREWTEELIELLSVLRRLVALGPAQQALTTSIVDSPVVTLSDLTSAGVLPPHSRVTKARRRVVLDFDTPDEP</sequence>
<evidence type="ECO:0000259" key="1">
    <source>
        <dbReference type="Pfam" id="PF18135"/>
    </source>
</evidence>
<dbReference type="InterPro" id="IPR041635">
    <property type="entry name" value="Type_ISP_LLaBIII_C"/>
</dbReference>
<dbReference type="RefSeq" id="WP_261699976.1">
    <property type="nucleotide sequence ID" value="NZ_CP104697.1"/>
</dbReference>